<feature type="non-terminal residue" evidence="1">
    <location>
        <position position="107"/>
    </location>
</feature>
<reference evidence="1" key="1">
    <citation type="journal article" date="2020" name="Fungal Divers.">
        <title>Resolving the Mortierellaceae phylogeny through synthesis of multi-gene phylogenetics and phylogenomics.</title>
        <authorList>
            <person name="Vandepol N."/>
            <person name="Liber J."/>
            <person name="Desiro A."/>
            <person name="Na H."/>
            <person name="Kennedy M."/>
            <person name="Barry K."/>
            <person name="Grigoriev I.V."/>
            <person name="Miller A.N."/>
            <person name="O'Donnell K."/>
            <person name="Stajich J.E."/>
            <person name="Bonito G."/>
        </authorList>
    </citation>
    <scope>NUCLEOTIDE SEQUENCE</scope>
    <source>
        <strain evidence="1">NVP60</strain>
    </source>
</reference>
<gene>
    <name evidence="1" type="ORF">BGZ97_003099</name>
</gene>
<proteinExistence type="predicted"/>
<dbReference type="EMBL" id="JAAAIN010001716">
    <property type="protein sequence ID" value="KAG0300717.1"/>
    <property type="molecule type" value="Genomic_DNA"/>
</dbReference>
<protein>
    <submittedName>
        <fullName evidence="1">Uncharacterized protein</fullName>
    </submittedName>
</protein>
<sequence length="107" mass="11736">MKTLLIPMSEATQRLEQAFQLVFETSAQEYAQFCSTFSSLGGLPRAWVVKGESGTGKTYLANLLCKKYGVDRVVTVTVGNLAIMYPGDLLKGLTTYLESTRLCSKTV</sequence>
<dbReference type="Gene3D" id="3.40.50.300">
    <property type="entry name" value="P-loop containing nucleotide triphosphate hydrolases"/>
    <property type="match status" value="1"/>
</dbReference>
<name>A0A9P6UHR2_9FUNG</name>
<keyword evidence="2" id="KW-1185">Reference proteome</keyword>
<evidence type="ECO:0000313" key="1">
    <source>
        <dbReference type="EMBL" id="KAG0300717.1"/>
    </source>
</evidence>
<dbReference type="Proteomes" id="UP000823405">
    <property type="component" value="Unassembled WGS sequence"/>
</dbReference>
<dbReference type="AlphaFoldDB" id="A0A9P6UHR2"/>
<evidence type="ECO:0000313" key="2">
    <source>
        <dbReference type="Proteomes" id="UP000823405"/>
    </source>
</evidence>
<dbReference type="OrthoDB" id="10254455at2759"/>
<organism evidence="1 2">
    <name type="scientific">Linnemannia gamsii</name>
    <dbReference type="NCBI Taxonomy" id="64522"/>
    <lineage>
        <taxon>Eukaryota</taxon>
        <taxon>Fungi</taxon>
        <taxon>Fungi incertae sedis</taxon>
        <taxon>Mucoromycota</taxon>
        <taxon>Mortierellomycotina</taxon>
        <taxon>Mortierellomycetes</taxon>
        <taxon>Mortierellales</taxon>
        <taxon>Mortierellaceae</taxon>
        <taxon>Linnemannia</taxon>
    </lineage>
</organism>
<comment type="caution">
    <text evidence="1">The sequence shown here is derived from an EMBL/GenBank/DDBJ whole genome shotgun (WGS) entry which is preliminary data.</text>
</comment>
<dbReference type="InterPro" id="IPR027417">
    <property type="entry name" value="P-loop_NTPase"/>
</dbReference>
<dbReference type="SUPFAM" id="SSF52540">
    <property type="entry name" value="P-loop containing nucleoside triphosphate hydrolases"/>
    <property type="match status" value="1"/>
</dbReference>
<accession>A0A9P6UHR2</accession>